<evidence type="ECO:0000313" key="1">
    <source>
        <dbReference type="EMBL" id="BBN99157.1"/>
    </source>
</evidence>
<dbReference type="Proteomes" id="UP000326951">
    <property type="component" value="Chromosome"/>
</dbReference>
<evidence type="ECO:0000313" key="2">
    <source>
        <dbReference type="Proteomes" id="UP000326951"/>
    </source>
</evidence>
<reference evidence="1 2" key="1">
    <citation type="submission" date="2019-09" db="EMBL/GenBank/DDBJ databases">
        <title>Complete genome sequence of Sporolactobacillus terrae 70-3.</title>
        <authorList>
            <person name="Tanaka N."/>
            <person name="Shiwa Y."/>
            <person name="Fujita N."/>
            <person name="Tanasupawat S."/>
        </authorList>
    </citation>
    <scope>NUCLEOTIDE SEQUENCE [LARGE SCALE GENOMIC DNA]</scope>
    <source>
        <strain evidence="1 2">70-3</strain>
    </source>
</reference>
<dbReference type="EMBL" id="AP021853">
    <property type="protein sequence ID" value="BBN99157.1"/>
    <property type="molecule type" value="Genomic_DNA"/>
</dbReference>
<protein>
    <submittedName>
        <fullName evidence="1">Uncharacterized protein</fullName>
    </submittedName>
</protein>
<accession>A0A5K7WXP4</accession>
<dbReference type="RefSeq" id="WP_152080542.1">
    <property type="nucleotide sequence ID" value="NZ_AP021853.1"/>
</dbReference>
<gene>
    <name evidence="1" type="primary">pi240</name>
    <name evidence="1" type="ORF">St703_18620</name>
</gene>
<organism evidence="1 2">
    <name type="scientific">Sporolactobacillus terrae</name>
    <dbReference type="NCBI Taxonomy" id="269673"/>
    <lineage>
        <taxon>Bacteria</taxon>
        <taxon>Bacillati</taxon>
        <taxon>Bacillota</taxon>
        <taxon>Bacilli</taxon>
        <taxon>Bacillales</taxon>
        <taxon>Sporolactobacillaceae</taxon>
        <taxon>Sporolactobacillus</taxon>
    </lineage>
</organism>
<proteinExistence type="predicted"/>
<name>A0A5K7WXP4_9BACL</name>
<sequence>MEKTIEIAGQKVRLKTSGAFALRYKAQFHKDYFKELTKLVPLLKVYEKVQKSKSKKNELQNMVDAMNLIDFELFYNIIWTMAKTADPSIPEPLEWLDQFETFPIIEILPQMQEMMTAMIATEKNLKAVNPAVTP</sequence>
<dbReference type="AlphaFoldDB" id="A0A5K7WXP4"/>